<sequence>MRWNAKDPLRVQTGFALFGATMDDGTFILWERFHYRIWGNGYQEAWAWGTPNHRAQKDHHRRNAKTQPKGNHMAHFVLTPEQAQTTADALRNYAADYRRYIKCTSPADATAEELAGYERQAADHMAIAEIFDPTS</sequence>
<evidence type="ECO:0000313" key="2">
    <source>
        <dbReference type="Proteomes" id="UP001596403"/>
    </source>
</evidence>
<name>A0ABW1YUD7_9RHOB</name>
<proteinExistence type="predicted"/>
<accession>A0ABW1YUD7</accession>
<protein>
    <submittedName>
        <fullName evidence="1">Uncharacterized protein</fullName>
    </submittedName>
</protein>
<dbReference type="EMBL" id="JBHSWA010000001">
    <property type="protein sequence ID" value="MFC6640847.1"/>
    <property type="molecule type" value="Genomic_DNA"/>
</dbReference>
<evidence type="ECO:0000313" key="1">
    <source>
        <dbReference type="EMBL" id="MFC6640847.1"/>
    </source>
</evidence>
<comment type="caution">
    <text evidence="1">The sequence shown here is derived from an EMBL/GenBank/DDBJ whole genome shotgun (WGS) entry which is preliminary data.</text>
</comment>
<keyword evidence="2" id="KW-1185">Reference proteome</keyword>
<reference evidence="2" key="1">
    <citation type="journal article" date="2019" name="Int. J. Syst. Evol. Microbiol.">
        <title>The Global Catalogue of Microorganisms (GCM) 10K type strain sequencing project: providing services to taxonomists for standard genome sequencing and annotation.</title>
        <authorList>
            <consortium name="The Broad Institute Genomics Platform"/>
            <consortium name="The Broad Institute Genome Sequencing Center for Infectious Disease"/>
            <person name="Wu L."/>
            <person name="Ma J."/>
        </authorList>
    </citation>
    <scope>NUCLEOTIDE SEQUENCE [LARGE SCALE GENOMIC DNA]</scope>
    <source>
        <strain evidence="2">NBRC 111368</strain>
    </source>
</reference>
<gene>
    <name evidence="1" type="ORF">ACFQAU_02965</name>
</gene>
<organism evidence="1 2">
    <name type="scientific">Sulfitobacter profundi</name>
    <dbReference type="NCBI Taxonomy" id="2679961"/>
    <lineage>
        <taxon>Bacteria</taxon>
        <taxon>Pseudomonadati</taxon>
        <taxon>Pseudomonadota</taxon>
        <taxon>Alphaproteobacteria</taxon>
        <taxon>Rhodobacterales</taxon>
        <taxon>Roseobacteraceae</taxon>
        <taxon>Sulfitobacter</taxon>
    </lineage>
</organism>
<dbReference type="Proteomes" id="UP001596403">
    <property type="component" value="Unassembled WGS sequence"/>
</dbReference>
<dbReference type="RefSeq" id="WP_386280442.1">
    <property type="nucleotide sequence ID" value="NZ_JBHSWA010000001.1"/>
</dbReference>